<evidence type="ECO:0000256" key="7">
    <source>
        <dbReference type="SAM" id="Phobius"/>
    </source>
</evidence>
<feature type="transmembrane region" description="Helical" evidence="7">
    <location>
        <begin position="407"/>
        <end position="428"/>
    </location>
</feature>
<feature type="domain" description="Major facilitator superfamily (MFS) profile" evidence="8">
    <location>
        <begin position="50"/>
        <end position="468"/>
    </location>
</feature>
<keyword evidence="4 7" id="KW-1133">Transmembrane helix</keyword>
<feature type="transmembrane region" description="Helical" evidence="7">
    <location>
        <begin position="345"/>
        <end position="365"/>
    </location>
</feature>
<comment type="subcellular location">
    <subcellularLocation>
        <location evidence="1">Membrane</location>
        <topology evidence="1">Multi-pass membrane protein</topology>
    </subcellularLocation>
</comment>
<sequence>MVQDTEKQANDPSSPRHSLEKVDEIEDETPPVVLDKAAERRLVWKFDLRILPTLAVMYLFNTLDKTNLGNAKTAGLEKSLGMEGTNQYSLVLSIFFIPYVLTAPFLAILGKKYGPNRVLPAMMVVFGTCTMCVAAAENFAGLMTIRWFLGMAESAFFPLVIYYQTTFYRRMELARRLAIFYAGQSIASAFGGLLAFGVFRIKSDVLESWRFLPLIEGAGTVLFSIFAYFYLPRNAATAHFLNDDEKILAEARMLLDSSASEDDDGVFNLRDAAVIFQHPTTWAILVIEICLGVPLQAVQLFLPQIIGRLGYDAVKTNLYTVAPNVSGAVMLLILGFASDLTKNRWVFIALGFMFTFVGMVIYAGIDVEEKLNVAYFASFMMTWGTSAPSVILDVWYNNNTPHPSRRLLLTSVAVPLANLMGIVASNIFREQDAPKYIPALATTAAFGGLGFVCTVLLGLWMAWDNKRRDSKEGIRRTVGGVGAVATERLREGPGAPEFRWFL</sequence>
<feature type="transmembrane region" description="Helical" evidence="7">
    <location>
        <begin position="282"/>
        <end position="306"/>
    </location>
</feature>
<dbReference type="FunFam" id="1.20.1250.20:FF:000188">
    <property type="entry name" value="MFS general substrate transporter"/>
    <property type="match status" value="1"/>
</dbReference>
<feature type="transmembrane region" description="Helical" evidence="7">
    <location>
        <begin position="371"/>
        <end position="395"/>
    </location>
</feature>
<keyword evidence="2" id="KW-0813">Transport</keyword>
<dbReference type="OrthoDB" id="2985014at2759"/>
<dbReference type="InterPro" id="IPR036259">
    <property type="entry name" value="MFS_trans_sf"/>
</dbReference>
<evidence type="ECO:0000313" key="9">
    <source>
        <dbReference type="EMBL" id="OBT98450.1"/>
    </source>
</evidence>
<reference evidence="9 10" key="1">
    <citation type="submission" date="2016-03" db="EMBL/GenBank/DDBJ databases">
        <title>Comparative genomics of Pseudogymnoascus destructans, the fungus causing white-nose syndrome of bats.</title>
        <authorList>
            <person name="Palmer J.M."/>
            <person name="Drees K.P."/>
            <person name="Foster J.T."/>
            <person name="Lindner D.L."/>
        </authorList>
    </citation>
    <scope>NUCLEOTIDE SEQUENCE [LARGE SCALE GENOMIC DNA]</scope>
    <source>
        <strain evidence="9 10">UAMH 10579</strain>
    </source>
</reference>
<feature type="transmembrane region" description="Helical" evidence="7">
    <location>
        <begin position="121"/>
        <end position="141"/>
    </location>
</feature>
<dbReference type="EMBL" id="KV460217">
    <property type="protein sequence ID" value="OBT98450.1"/>
    <property type="molecule type" value="Genomic_DNA"/>
</dbReference>
<evidence type="ECO:0000259" key="8">
    <source>
        <dbReference type="PROSITE" id="PS50850"/>
    </source>
</evidence>
<protein>
    <recommendedName>
        <fullName evidence="8">Major facilitator superfamily (MFS) profile domain-containing protein</fullName>
    </recommendedName>
</protein>
<dbReference type="AlphaFoldDB" id="A0A1B8GRM1"/>
<dbReference type="Gene3D" id="1.20.1250.20">
    <property type="entry name" value="MFS general substrate transporter like domains"/>
    <property type="match status" value="2"/>
</dbReference>
<evidence type="ECO:0000256" key="1">
    <source>
        <dbReference type="ARBA" id="ARBA00004141"/>
    </source>
</evidence>
<proteinExistence type="predicted"/>
<dbReference type="PANTHER" id="PTHR43791">
    <property type="entry name" value="PERMEASE-RELATED"/>
    <property type="match status" value="1"/>
</dbReference>
<keyword evidence="10" id="KW-1185">Reference proteome</keyword>
<keyword evidence="3 7" id="KW-0812">Transmembrane</keyword>
<evidence type="ECO:0000313" key="10">
    <source>
        <dbReference type="Proteomes" id="UP000091956"/>
    </source>
</evidence>
<dbReference type="InterPro" id="IPR011701">
    <property type="entry name" value="MFS"/>
</dbReference>
<dbReference type="Pfam" id="PF07690">
    <property type="entry name" value="MFS_1"/>
    <property type="match status" value="1"/>
</dbReference>
<dbReference type="FunFam" id="1.20.1250.20:FF:000013">
    <property type="entry name" value="MFS general substrate transporter"/>
    <property type="match status" value="1"/>
</dbReference>
<feature type="transmembrane region" description="Helical" evidence="7">
    <location>
        <begin position="440"/>
        <end position="463"/>
    </location>
</feature>
<accession>A0A1B8GRM1</accession>
<dbReference type="PANTHER" id="PTHR43791:SF50">
    <property type="entry name" value="TRANSPORTER, PUTATIVE (AFU_ORTHOLOGUE AFUA_2G00840)-RELATED"/>
    <property type="match status" value="1"/>
</dbReference>
<dbReference type="Proteomes" id="UP000091956">
    <property type="component" value="Unassembled WGS sequence"/>
</dbReference>
<feature type="transmembrane region" description="Helical" evidence="7">
    <location>
        <begin position="88"/>
        <end position="109"/>
    </location>
</feature>
<reference evidence="10" key="2">
    <citation type="journal article" date="2018" name="Nat. Commun.">
        <title>Extreme sensitivity to ultraviolet light in the fungal pathogen causing white-nose syndrome of bats.</title>
        <authorList>
            <person name="Palmer J.M."/>
            <person name="Drees K.P."/>
            <person name="Foster J.T."/>
            <person name="Lindner D.L."/>
        </authorList>
    </citation>
    <scope>NUCLEOTIDE SEQUENCE [LARGE SCALE GENOMIC DNA]</scope>
    <source>
        <strain evidence="10">UAMH 10579</strain>
    </source>
</reference>
<evidence type="ECO:0000256" key="3">
    <source>
        <dbReference type="ARBA" id="ARBA00022692"/>
    </source>
</evidence>
<dbReference type="RefSeq" id="XP_018132183.1">
    <property type="nucleotide sequence ID" value="XM_018272524.2"/>
</dbReference>
<dbReference type="GO" id="GO:0022857">
    <property type="term" value="F:transmembrane transporter activity"/>
    <property type="evidence" value="ECO:0007669"/>
    <property type="project" value="InterPro"/>
</dbReference>
<keyword evidence="5 7" id="KW-0472">Membrane</keyword>
<evidence type="ECO:0000256" key="2">
    <source>
        <dbReference type="ARBA" id="ARBA00022448"/>
    </source>
</evidence>
<name>A0A1B8GRM1_9PEZI</name>
<feature type="transmembrane region" description="Helical" evidence="7">
    <location>
        <begin position="318"/>
        <end position="338"/>
    </location>
</feature>
<dbReference type="SUPFAM" id="SSF103473">
    <property type="entry name" value="MFS general substrate transporter"/>
    <property type="match status" value="1"/>
</dbReference>
<feature type="transmembrane region" description="Helical" evidence="7">
    <location>
        <begin position="177"/>
        <end position="199"/>
    </location>
</feature>
<dbReference type="GO" id="GO:0016020">
    <property type="term" value="C:membrane"/>
    <property type="evidence" value="ECO:0007669"/>
    <property type="project" value="UniProtKB-SubCell"/>
</dbReference>
<dbReference type="InterPro" id="IPR020846">
    <property type="entry name" value="MFS_dom"/>
</dbReference>
<evidence type="ECO:0000256" key="6">
    <source>
        <dbReference type="SAM" id="MobiDB-lite"/>
    </source>
</evidence>
<dbReference type="PROSITE" id="PS50850">
    <property type="entry name" value="MFS"/>
    <property type="match status" value="1"/>
</dbReference>
<organism evidence="9 10">
    <name type="scientific">Pseudogymnoascus verrucosus</name>
    <dbReference type="NCBI Taxonomy" id="342668"/>
    <lineage>
        <taxon>Eukaryota</taxon>
        <taxon>Fungi</taxon>
        <taxon>Dikarya</taxon>
        <taxon>Ascomycota</taxon>
        <taxon>Pezizomycotina</taxon>
        <taxon>Leotiomycetes</taxon>
        <taxon>Thelebolales</taxon>
        <taxon>Thelebolaceae</taxon>
        <taxon>Pseudogymnoascus</taxon>
    </lineage>
</organism>
<evidence type="ECO:0000256" key="5">
    <source>
        <dbReference type="ARBA" id="ARBA00023136"/>
    </source>
</evidence>
<evidence type="ECO:0000256" key="4">
    <source>
        <dbReference type="ARBA" id="ARBA00022989"/>
    </source>
</evidence>
<feature type="region of interest" description="Disordered" evidence="6">
    <location>
        <begin position="1"/>
        <end position="25"/>
    </location>
</feature>
<dbReference type="GeneID" id="28836412"/>
<feature type="transmembrane region" description="Helical" evidence="7">
    <location>
        <begin position="211"/>
        <end position="231"/>
    </location>
</feature>
<gene>
    <name evidence="9" type="ORF">VE01_03026</name>
</gene>